<evidence type="ECO:0000313" key="3">
    <source>
        <dbReference type="EMBL" id="CAK9185501.1"/>
    </source>
</evidence>
<protein>
    <recommendedName>
        <fullName evidence="2">Pullulanase N2 domain-containing protein</fullName>
    </recommendedName>
</protein>
<dbReference type="InterPro" id="IPR013783">
    <property type="entry name" value="Ig-like_fold"/>
</dbReference>
<sequence>MSVLPSSIWLPAVSSHSESTRRRCRTHLNDISSCSLTRQQRLGVDAIVKFGVFRKQTTYQCCLAMPVEEGPTSSSSQDSLLYSRAYWVTKSIVAWNVEAADGSCYLYASKTAALYVANNGIEDIVVDISMQTGHDLKIKLEEDSAGLPENVKEKFPHIRDYRAYKVPLALDVKSLLKCQLAVAIFSCKHFIYVFHSLSFEIRAFRSHEKVADRNCINATGMQLPGVVDELFSYNGPLGAVFSNGVVSLYLWAPTAQVVRAYIYRDPSGSDPLEILELEELNGVWNANGPRNWEGCYYVYEVTVYHPSTLQIQKCVANDPYSRGLSANGMRTLLVNLDSDALKPEGWDNLADEKPELFSFSDISIYELHIRDFRYRAISSCSFKIARKILPTLEFSLFLLASDSTVHPDFRGGYLAFTSQLPSCFSPTSLVESEGQWNGSSVPAHSSYCQCLGLPSSNGKERQIMGKLVFAFRVSSCESSNLGTRPFAIGGMERRSTRKRKESG</sequence>
<feature type="domain" description="Pullulanase N2" evidence="2">
    <location>
        <begin position="83"/>
        <end position="185"/>
    </location>
</feature>
<comment type="caution">
    <text evidence="3">The sequence shown here is derived from an EMBL/GenBank/DDBJ whole genome shotgun (WGS) entry which is preliminary data.</text>
</comment>
<dbReference type="SUPFAM" id="SSF81296">
    <property type="entry name" value="E set domains"/>
    <property type="match status" value="2"/>
</dbReference>
<dbReference type="Pfam" id="PF17967">
    <property type="entry name" value="Pullulanase_N2"/>
    <property type="match status" value="1"/>
</dbReference>
<organism evidence="3 4">
    <name type="scientific">Ilex paraguariensis</name>
    <name type="common">yerba mate</name>
    <dbReference type="NCBI Taxonomy" id="185542"/>
    <lineage>
        <taxon>Eukaryota</taxon>
        <taxon>Viridiplantae</taxon>
        <taxon>Streptophyta</taxon>
        <taxon>Embryophyta</taxon>
        <taxon>Tracheophyta</taxon>
        <taxon>Spermatophyta</taxon>
        <taxon>Magnoliopsida</taxon>
        <taxon>eudicotyledons</taxon>
        <taxon>Gunneridae</taxon>
        <taxon>Pentapetalae</taxon>
        <taxon>asterids</taxon>
        <taxon>campanulids</taxon>
        <taxon>Aquifoliales</taxon>
        <taxon>Aquifoliaceae</taxon>
        <taxon>Ilex</taxon>
    </lineage>
</organism>
<dbReference type="GO" id="GO:0004553">
    <property type="term" value="F:hydrolase activity, hydrolyzing O-glycosyl compounds"/>
    <property type="evidence" value="ECO:0007669"/>
    <property type="project" value="UniProtKB-ARBA"/>
</dbReference>
<dbReference type="CDD" id="cd02860">
    <property type="entry name" value="E_set_Pullulanase"/>
    <property type="match status" value="1"/>
</dbReference>
<dbReference type="AlphaFoldDB" id="A0ABC8UWP6"/>
<dbReference type="Gene3D" id="2.60.40.10">
    <property type="entry name" value="Immunoglobulins"/>
    <property type="match status" value="1"/>
</dbReference>
<dbReference type="PANTHER" id="PTHR43002">
    <property type="entry name" value="GLYCOGEN DEBRANCHING ENZYME"/>
    <property type="match status" value="1"/>
</dbReference>
<evidence type="ECO:0000256" key="1">
    <source>
        <dbReference type="ARBA" id="ARBA00008061"/>
    </source>
</evidence>
<name>A0ABC8UWP6_9AQUA</name>
<dbReference type="InterPro" id="IPR014756">
    <property type="entry name" value="Ig_E-set"/>
</dbReference>
<dbReference type="EMBL" id="CAUOFW020009335">
    <property type="protein sequence ID" value="CAK9185501.1"/>
    <property type="molecule type" value="Genomic_DNA"/>
</dbReference>
<accession>A0ABC8UWP6</accession>
<proteinExistence type="inferred from homology"/>
<evidence type="ECO:0000313" key="4">
    <source>
        <dbReference type="Proteomes" id="UP001642360"/>
    </source>
</evidence>
<reference evidence="3 4" key="1">
    <citation type="submission" date="2024-02" db="EMBL/GenBank/DDBJ databases">
        <authorList>
            <person name="Vignale AGUSTIN F."/>
            <person name="Sosa J E."/>
            <person name="Modenutti C."/>
        </authorList>
    </citation>
    <scope>NUCLEOTIDE SEQUENCE [LARGE SCALE GENOMIC DNA]</scope>
</reference>
<comment type="similarity">
    <text evidence="1">Belongs to the glycosyl hydrolase 13 family.</text>
</comment>
<keyword evidence="4" id="KW-1185">Reference proteome</keyword>
<dbReference type="Gene3D" id="3.20.20.80">
    <property type="entry name" value="Glycosidases"/>
    <property type="match status" value="1"/>
</dbReference>
<dbReference type="InterPro" id="IPR040671">
    <property type="entry name" value="Pullulanase_N2"/>
</dbReference>
<dbReference type="Gene3D" id="2.60.40.1130">
    <property type="entry name" value="Rab geranylgeranyltransferase alpha-subunit, insert domain"/>
    <property type="match status" value="1"/>
</dbReference>
<feature type="non-terminal residue" evidence="3">
    <location>
        <position position="503"/>
    </location>
</feature>
<gene>
    <name evidence="3" type="ORF">ILEXP_LOCUS55907</name>
</gene>
<dbReference type="Proteomes" id="UP001642360">
    <property type="component" value="Unassembled WGS sequence"/>
</dbReference>
<evidence type="ECO:0000259" key="2">
    <source>
        <dbReference type="Pfam" id="PF17967"/>
    </source>
</evidence>